<dbReference type="EMBL" id="CM027680">
    <property type="protein sequence ID" value="KAG0549856.1"/>
    <property type="molecule type" value="Genomic_DNA"/>
</dbReference>
<protein>
    <recommendedName>
        <fullName evidence="5">FBD domain-containing protein</fullName>
    </recommendedName>
</protein>
<comment type="caution">
    <text evidence="3">The sequence shown here is derived from an EMBL/GenBank/DDBJ whole genome shotgun (WGS) entry which is preliminary data.</text>
</comment>
<evidence type="ECO:0000259" key="1">
    <source>
        <dbReference type="Pfam" id="PF08387"/>
    </source>
</evidence>
<dbReference type="InterPro" id="IPR006566">
    <property type="entry name" value="FBD"/>
</dbReference>
<dbReference type="Pfam" id="PF08387">
    <property type="entry name" value="FBD"/>
    <property type="match status" value="1"/>
</dbReference>
<evidence type="ECO:0000259" key="2">
    <source>
        <dbReference type="Pfam" id="PF24758"/>
    </source>
</evidence>
<feature type="domain" description="F-box/LRR-repeat protein 15/At3g58940/PEG3-like LRR" evidence="2">
    <location>
        <begin position="62"/>
        <end position="186"/>
    </location>
</feature>
<dbReference type="InterPro" id="IPR055411">
    <property type="entry name" value="LRR_FXL15/At3g58940/PEG3-like"/>
</dbReference>
<dbReference type="PANTHER" id="PTHR32141">
    <property type="match status" value="1"/>
</dbReference>
<dbReference type="InterPro" id="IPR055302">
    <property type="entry name" value="F-box_dom-containing"/>
</dbReference>
<dbReference type="Gene3D" id="3.80.10.10">
    <property type="entry name" value="Ribonuclease Inhibitor"/>
    <property type="match status" value="1"/>
</dbReference>
<name>A0A921S1I5_SORBI</name>
<dbReference type="InterPro" id="IPR032675">
    <property type="entry name" value="LRR_dom_sf"/>
</dbReference>
<dbReference type="SUPFAM" id="SSF52047">
    <property type="entry name" value="RNI-like"/>
    <property type="match status" value="1"/>
</dbReference>
<accession>A0A921S1I5</accession>
<reference evidence="3" key="1">
    <citation type="journal article" date="2019" name="BMC Genomics">
        <title>A new reference genome for Sorghum bicolor reveals high levels of sequence similarity between sweet and grain genotypes: implications for the genetics of sugar metabolism.</title>
        <authorList>
            <person name="Cooper E.A."/>
            <person name="Brenton Z.W."/>
            <person name="Flinn B.S."/>
            <person name="Jenkins J."/>
            <person name="Shu S."/>
            <person name="Flowers D."/>
            <person name="Luo F."/>
            <person name="Wang Y."/>
            <person name="Xia P."/>
            <person name="Barry K."/>
            <person name="Daum C."/>
            <person name="Lipzen A."/>
            <person name="Yoshinaga Y."/>
            <person name="Schmutz J."/>
            <person name="Saski C."/>
            <person name="Vermerris W."/>
            <person name="Kresovich S."/>
        </authorList>
    </citation>
    <scope>NUCLEOTIDE SEQUENCE</scope>
</reference>
<dbReference type="PANTHER" id="PTHR32141:SF179">
    <property type="entry name" value="F-BOX DOMAIN-CONTAINING PROTEIN"/>
    <property type="match status" value="1"/>
</dbReference>
<dbReference type="Proteomes" id="UP000807115">
    <property type="component" value="Chromosome 1"/>
</dbReference>
<sequence length="313" mass="36452">MMLLVMSSMMHKENVKVRKRRTCSSAYQRTTGNRNIRPLKRGKKKLVPQLQEPEFHILEVDFTLSLYPPPPASIFCSSSTLRIVSFGGCRLPDIMVTQLQFPNLQQLTLFDAIISEETLHAMLESCPKLEILLMKRNEGFRYVRINSRSLKSIGVHTDSFRQGPTIEELIIEDAPILERLISFERYKKLYIQLSCAQGHTNQWPRKHRNLIKSLDLCLKTIVMINYQGTAEQSEFVTFFVENARMLESMRFVVPSCFYHDKNWIRSQNRQLKLDKSSYRGVSFTFTENQFHHNMIHVLRASDLSAADPFHCNC</sequence>
<evidence type="ECO:0000313" key="3">
    <source>
        <dbReference type="EMBL" id="KAG0549856.1"/>
    </source>
</evidence>
<evidence type="ECO:0008006" key="5">
    <source>
        <dbReference type="Google" id="ProtNLM"/>
    </source>
</evidence>
<gene>
    <name evidence="3" type="ORF">BDA96_01G290500</name>
</gene>
<feature type="domain" description="FBD" evidence="1">
    <location>
        <begin position="208"/>
        <end position="251"/>
    </location>
</feature>
<evidence type="ECO:0000313" key="4">
    <source>
        <dbReference type="Proteomes" id="UP000807115"/>
    </source>
</evidence>
<proteinExistence type="predicted"/>
<dbReference type="AlphaFoldDB" id="A0A921S1I5"/>
<organism evidence="3 4">
    <name type="scientific">Sorghum bicolor</name>
    <name type="common">Sorghum</name>
    <name type="synonym">Sorghum vulgare</name>
    <dbReference type="NCBI Taxonomy" id="4558"/>
    <lineage>
        <taxon>Eukaryota</taxon>
        <taxon>Viridiplantae</taxon>
        <taxon>Streptophyta</taxon>
        <taxon>Embryophyta</taxon>
        <taxon>Tracheophyta</taxon>
        <taxon>Spermatophyta</taxon>
        <taxon>Magnoliopsida</taxon>
        <taxon>Liliopsida</taxon>
        <taxon>Poales</taxon>
        <taxon>Poaceae</taxon>
        <taxon>PACMAD clade</taxon>
        <taxon>Panicoideae</taxon>
        <taxon>Andropogonodae</taxon>
        <taxon>Andropogoneae</taxon>
        <taxon>Sorghinae</taxon>
        <taxon>Sorghum</taxon>
    </lineage>
</organism>
<dbReference type="Pfam" id="PF24758">
    <property type="entry name" value="LRR_At5g56370"/>
    <property type="match status" value="1"/>
</dbReference>
<reference evidence="3" key="2">
    <citation type="submission" date="2020-10" db="EMBL/GenBank/DDBJ databases">
        <authorList>
            <person name="Cooper E.A."/>
            <person name="Brenton Z.W."/>
            <person name="Flinn B.S."/>
            <person name="Jenkins J."/>
            <person name="Shu S."/>
            <person name="Flowers D."/>
            <person name="Luo F."/>
            <person name="Wang Y."/>
            <person name="Xia P."/>
            <person name="Barry K."/>
            <person name="Daum C."/>
            <person name="Lipzen A."/>
            <person name="Yoshinaga Y."/>
            <person name="Schmutz J."/>
            <person name="Saski C."/>
            <person name="Vermerris W."/>
            <person name="Kresovich S."/>
        </authorList>
    </citation>
    <scope>NUCLEOTIDE SEQUENCE</scope>
</reference>